<gene>
    <name evidence="1" type="ORF">NH26_24825</name>
</gene>
<accession>A0A1S1YRY6</accession>
<dbReference type="STRING" id="915059.NH26_24825"/>
<reference evidence="1 2" key="1">
    <citation type="journal article" date="2012" name="Int. J. Syst. Evol. Microbiol.">
        <title>Flammeovirga pacifica sp. nov., isolated from deep-sea sediment.</title>
        <authorList>
            <person name="Xu H."/>
            <person name="Fu Y."/>
            <person name="Yang N."/>
            <person name="Ding Z."/>
            <person name="Lai Q."/>
            <person name="Zeng R."/>
        </authorList>
    </citation>
    <scope>NUCLEOTIDE SEQUENCE [LARGE SCALE GENOMIC DNA]</scope>
    <source>
        <strain evidence="2">DSM 24597 / LMG 26175 / WPAGA1</strain>
    </source>
</reference>
<protein>
    <submittedName>
        <fullName evidence="1">Uncharacterized protein</fullName>
    </submittedName>
</protein>
<dbReference type="AlphaFoldDB" id="A0A1S1YRY6"/>
<keyword evidence="2" id="KW-1185">Reference proteome</keyword>
<proteinExistence type="predicted"/>
<dbReference type="EMBL" id="JRYR02000005">
    <property type="protein sequence ID" value="OHX63794.1"/>
    <property type="molecule type" value="Genomic_DNA"/>
</dbReference>
<dbReference type="Proteomes" id="UP000179797">
    <property type="component" value="Unassembled WGS sequence"/>
</dbReference>
<name>A0A1S1YRY6_FLAPC</name>
<sequence>MRIKLNASHRLIRLQMASNDPIYYDRLEIEEREIFDLVQFLKKERIKSKISLRSLSENCNISVDRLGKIEKFNVDPKMYELLSYKHCLISLESSIRSALLKQKRDYESLTPKDKKLLKKIESI</sequence>
<dbReference type="RefSeq" id="WP_071397308.1">
    <property type="nucleotide sequence ID" value="NZ_JRYR02000005.1"/>
</dbReference>
<evidence type="ECO:0000313" key="1">
    <source>
        <dbReference type="EMBL" id="OHX63794.1"/>
    </source>
</evidence>
<comment type="caution">
    <text evidence="1">The sequence shown here is derived from an EMBL/GenBank/DDBJ whole genome shotgun (WGS) entry which is preliminary data.</text>
</comment>
<organism evidence="1 2">
    <name type="scientific">Flammeovirga pacifica</name>
    <dbReference type="NCBI Taxonomy" id="915059"/>
    <lineage>
        <taxon>Bacteria</taxon>
        <taxon>Pseudomonadati</taxon>
        <taxon>Bacteroidota</taxon>
        <taxon>Cytophagia</taxon>
        <taxon>Cytophagales</taxon>
        <taxon>Flammeovirgaceae</taxon>
        <taxon>Flammeovirga</taxon>
    </lineage>
</organism>
<evidence type="ECO:0000313" key="2">
    <source>
        <dbReference type="Proteomes" id="UP000179797"/>
    </source>
</evidence>